<feature type="active site" description="Nucleophile" evidence="2">
    <location>
        <position position="12"/>
    </location>
</feature>
<dbReference type="KEGG" id="bcai:K788_00003160"/>
<dbReference type="GO" id="GO:0004364">
    <property type="term" value="F:glutathione transferase activity"/>
    <property type="evidence" value="ECO:0007669"/>
    <property type="project" value="TreeGrafter"/>
</dbReference>
<dbReference type="EC" id="5.99.1.4" evidence="1"/>
<dbReference type="PANTHER" id="PTHR42943">
    <property type="entry name" value="GLUTATHIONE S-TRANSFERASE KAPPA"/>
    <property type="match status" value="1"/>
</dbReference>
<organism evidence="4 5">
    <name type="scientific">Paraburkholderia caribensis MBA4</name>
    <dbReference type="NCBI Taxonomy" id="1323664"/>
    <lineage>
        <taxon>Bacteria</taxon>
        <taxon>Pseudomonadati</taxon>
        <taxon>Pseudomonadota</taxon>
        <taxon>Betaproteobacteria</taxon>
        <taxon>Burkholderiales</taxon>
        <taxon>Burkholderiaceae</taxon>
        <taxon>Paraburkholderia</taxon>
    </lineage>
</organism>
<gene>
    <name evidence="4" type="ORF">K788_00003160</name>
</gene>
<evidence type="ECO:0000256" key="2">
    <source>
        <dbReference type="PIRSR" id="PIRSR006386-1"/>
    </source>
</evidence>
<evidence type="ECO:0000256" key="1">
    <source>
        <dbReference type="PIRNR" id="PIRNR006386"/>
    </source>
</evidence>
<dbReference type="GeneID" id="69972064"/>
<dbReference type="PIRSF" id="PIRSF006386">
    <property type="entry name" value="HCCAis_GSTk"/>
    <property type="match status" value="1"/>
</dbReference>
<dbReference type="RefSeq" id="WP_035998389.1">
    <property type="nucleotide sequence ID" value="NZ_CP012747.1"/>
</dbReference>
<evidence type="ECO:0000313" key="5">
    <source>
        <dbReference type="Proteomes" id="UP000019146"/>
    </source>
</evidence>
<dbReference type="Pfam" id="PF01323">
    <property type="entry name" value="DSBA"/>
    <property type="match status" value="1"/>
</dbReference>
<dbReference type="InterPro" id="IPR001853">
    <property type="entry name" value="DSBA-like_thioredoxin_dom"/>
</dbReference>
<proteinExistence type="inferred from homology"/>
<comment type="catalytic activity">
    <reaction evidence="1">
        <text>2-hydroxychromene-2-carboxylate = (3E)-4-(2-hydroxyphenyl)-2-oxobut-3-enoate</text>
        <dbReference type="Rhea" id="RHEA:27401"/>
        <dbReference type="ChEBI" id="CHEBI:59350"/>
        <dbReference type="ChEBI" id="CHEBI:59353"/>
        <dbReference type="EC" id="5.99.1.4"/>
    </reaction>
</comment>
<evidence type="ECO:0000259" key="3">
    <source>
        <dbReference type="Pfam" id="PF01323"/>
    </source>
</evidence>
<dbReference type="AlphaFoldDB" id="A0A0P0RIE7"/>
<sequence length="197" mass="22872">MKRIDYYFWINSDWAYLGADRLEAIARKHDAELNYMPVDLPHVYSRTGGILLSKRAPERQRYRITELRRFCEKLEIHVNPEPKHMCPNGDLASRVVIAAKRRNLPLLELTKAIFKAEWADEKDISDPETLLSIVNEAGFDGKTLFSESENRPIQEEYWCYTQHAIAAGAFGSPSYVYRGELFWGQDRLAFLDEALSR</sequence>
<name>A0A0P0RIE7_9BURK</name>
<comment type="similarity">
    <text evidence="1">Belongs to the GST superfamily. NadH family.</text>
</comment>
<keyword evidence="1 4" id="KW-0413">Isomerase</keyword>
<dbReference type="GO" id="GO:0018845">
    <property type="term" value="F:2-hydroxychromene-2-carboxylate isomerase activity"/>
    <property type="evidence" value="ECO:0007669"/>
    <property type="project" value="UniProtKB-UniRule"/>
</dbReference>
<dbReference type="GO" id="GO:1901170">
    <property type="term" value="P:naphthalene catabolic process"/>
    <property type="evidence" value="ECO:0007669"/>
    <property type="project" value="InterPro"/>
</dbReference>
<dbReference type="PANTHER" id="PTHR42943:SF13">
    <property type="entry name" value="GLUTATHIONE S-TRANSFERASE KAPPA-RELATED"/>
    <property type="match status" value="1"/>
</dbReference>
<feature type="domain" description="DSBA-like thioredoxin" evidence="3">
    <location>
        <begin position="4"/>
        <end position="195"/>
    </location>
</feature>
<dbReference type="SUPFAM" id="SSF52833">
    <property type="entry name" value="Thioredoxin-like"/>
    <property type="match status" value="1"/>
</dbReference>
<evidence type="ECO:0000313" key="4">
    <source>
        <dbReference type="EMBL" id="ALL68344.1"/>
    </source>
</evidence>
<dbReference type="Gene3D" id="3.40.30.10">
    <property type="entry name" value="Glutaredoxin"/>
    <property type="match status" value="1"/>
</dbReference>
<accession>A0A0P0RIE7</accession>
<dbReference type="GO" id="GO:0004602">
    <property type="term" value="F:glutathione peroxidase activity"/>
    <property type="evidence" value="ECO:0007669"/>
    <property type="project" value="TreeGrafter"/>
</dbReference>
<dbReference type="InterPro" id="IPR051924">
    <property type="entry name" value="GST_Kappa/NadH"/>
</dbReference>
<protein>
    <recommendedName>
        <fullName evidence="1">2-hydroxychromene-2-carboxylate isomerase</fullName>
        <ecNumber evidence="1">5.99.1.4</ecNumber>
    </recommendedName>
</protein>
<reference evidence="4 5" key="1">
    <citation type="journal article" date="2014" name="Genome Announc.">
        <title>Draft Genome Sequence of the Haloacid-Degrading Burkholderia caribensis Strain MBA4.</title>
        <authorList>
            <person name="Pan Y."/>
            <person name="Kong K.F."/>
            <person name="Tsang J.S."/>
        </authorList>
    </citation>
    <scope>NUCLEOTIDE SEQUENCE [LARGE SCALE GENOMIC DNA]</scope>
    <source>
        <strain evidence="4 5">MBA4</strain>
    </source>
</reference>
<dbReference type="CDD" id="cd03022">
    <property type="entry name" value="DsbA_HCCA_Iso"/>
    <property type="match status" value="1"/>
</dbReference>
<dbReference type="EMBL" id="CP012747">
    <property type="protein sequence ID" value="ALL68344.1"/>
    <property type="molecule type" value="Genomic_DNA"/>
</dbReference>
<dbReference type="InterPro" id="IPR044087">
    <property type="entry name" value="NahD-like"/>
</dbReference>
<dbReference type="InterPro" id="IPR036249">
    <property type="entry name" value="Thioredoxin-like_sf"/>
</dbReference>
<dbReference type="InterPro" id="IPR014440">
    <property type="entry name" value="HCCAis_GSTk"/>
</dbReference>
<dbReference type="GO" id="GO:0006749">
    <property type="term" value="P:glutathione metabolic process"/>
    <property type="evidence" value="ECO:0007669"/>
    <property type="project" value="TreeGrafter"/>
</dbReference>
<dbReference type="Proteomes" id="UP000019146">
    <property type="component" value="Chromosome 2"/>
</dbReference>